<dbReference type="AlphaFoldDB" id="A0A150HW91"/>
<organism evidence="2 3">
    <name type="scientific">Acinetobacter venetianus</name>
    <dbReference type="NCBI Taxonomy" id="52133"/>
    <lineage>
        <taxon>Bacteria</taxon>
        <taxon>Pseudomonadati</taxon>
        <taxon>Pseudomonadota</taxon>
        <taxon>Gammaproteobacteria</taxon>
        <taxon>Moraxellales</taxon>
        <taxon>Moraxellaceae</taxon>
        <taxon>Acinetobacter</taxon>
    </lineage>
</organism>
<accession>A0A150HW91</accession>
<sequence length="54" mass="6307">MRTWFLTTGSLYNLGNSSYGLPITKSILWIYFVSILKNIAIFPFKNSNIYHSQF</sequence>
<comment type="caution">
    <text evidence="2">The sequence shown here is derived from an EMBL/GenBank/DDBJ whole genome shotgun (WGS) entry which is preliminary data.</text>
</comment>
<dbReference type="EMBL" id="JRHX01000037">
    <property type="protein sequence ID" value="KXZ71322.1"/>
    <property type="molecule type" value="Genomic_DNA"/>
</dbReference>
<name>A0A150HW91_9GAMM</name>
<gene>
    <name evidence="2" type="ORF">AVENLUH13518_01410</name>
</gene>
<dbReference type="Proteomes" id="UP000075544">
    <property type="component" value="Unassembled WGS sequence"/>
</dbReference>
<proteinExistence type="predicted"/>
<protein>
    <submittedName>
        <fullName evidence="2">Uncharacterized protein</fullName>
    </submittedName>
</protein>
<feature type="transmembrane region" description="Helical" evidence="1">
    <location>
        <begin position="26"/>
        <end position="44"/>
    </location>
</feature>
<keyword evidence="1" id="KW-0472">Membrane</keyword>
<keyword evidence="1" id="KW-1133">Transmembrane helix</keyword>
<evidence type="ECO:0000313" key="3">
    <source>
        <dbReference type="Proteomes" id="UP000075544"/>
    </source>
</evidence>
<evidence type="ECO:0000256" key="1">
    <source>
        <dbReference type="SAM" id="Phobius"/>
    </source>
</evidence>
<reference evidence="2 3" key="1">
    <citation type="journal article" date="2016" name="Sci. Rep.">
        <title>Genomic and phenotypic characterization of the species Acinetobacter venetianus.</title>
        <authorList>
            <person name="Fondi M."/>
            <person name="Maida I."/>
            <person name="Perrin E."/>
            <person name="Orlandini V."/>
            <person name="La Torre L."/>
            <person name="Bosi E."/>
            <person name="Negroni A."/>
            <person name="Zanaroli G."/>
            <person name="Fava F."/>
            <person name="Decorosi F."/>
            <person name="Giovannetti L."/>
            <person name="Viti C."/>
            <person name="Vaneechoutte M."/>
            <person name="Dijkshoorn L."/>
            <person name="Fani R."/>
        </authorList>
    </citation>
    <scope>NUCLEOTIDE SEQUENCE [LARGE SCALE GENOMIC DNA]</scope>
    <source>
        <strain evidence="2 3">LUH13518</strain>
    </source>
</reference>
<evidence type="ECO:0000313" key="2">
    <source>
        <dbReference type="EMBL" id="KXZ71322.1"/>
    </source>
</evidence>
<keyword evidence="1" id="KW-0812">Transmembrane</keyword>